<evidence type="ECO:0000259" key="3">
    <source>
        <dbReference type="Pfam" id="PF01757"/>
    </source>
</evidence>
<organism evidence="4 5">
    <name type="scientific">Streptomyces anatolicus</name>
    <dbReference type="NCBI Taxonomy" id="2675858"/>
    <lineage>
        <taxon>Bacteria</taxon>
        <taxon>Bacillati</taxon>
        <taxon>Actinomycetota</taxon>
        <taxon>Actinomycetes</taxon>
        <taxon>Kitasatosporales</taxon>
        <taxon>Streptomycetaceae</taxon>
        <taxon>Streptomyces</taxon>
    </lineage>
</organism>
<feature type="transmembrane region" description="Helical" evidence="2">
    <location>
        <begin position="337"/>
        <end position="359"/>
    </location>
</feature>
<evidence type="ECO:0000313" key="5">
    <source>
        <dbReference type="Proteomes" id="UP001197114"/>
    </source>
</evidence>
<feature type="transmembrane region" description="Helical" evidence="2">
    <location>
        <begin position="96"/>
        <end position="113"/>
    </location>
</feature>
<gene>
    <name evidence="4" type="ORF">GKQ77_03490</name>
</gene>
<feature type="transmembrane region" description="Helical" evidence="2">
    <location>
        <begin position="302"/>
        <end position="325"/>
    </location>
</feature>
<keyword evidence="2" id="KW-0812">Transmembrane</keyword>
<comment type="caution">
    <text evidence="4">The sequence shown here is derived from an EMBL/GenBank/DDBJ whole genome shotgun (WGS) entry which is preliminary data.</text>
</comment>
<feature type="transmembrane region" description="Helical" evidence="2">
    <location>
        <begin position="21"/>
        <end position="43"/>
    </location>
</feature>
<dbReference type="PANTHER" id="PTHR23028">
    <property type="entry name" value="ACETYLTRANSFERASE"/>
    <property type="match status" value="1"/>
</dbReference>
<accession>A0ABS6YGU4</accession>
<dbReference type="InterPro" id="IPR002656">
    <property type="entry name" value="Acyl_transf_3_dom"/>
</dbReference>
<keyword evidence="2" id="KW-1133">Transmembrane helix</keyword>
<feature type="transmembrane region" description="Helical" evidence="2">
    <location>
        <begin position="270"/>
        <end position="290"/>
    </location>
</feature>
<keyword evidence="2" id="KW-0472">Membrane</keyword>
<protein>
    <submittedName>
        <fullName evidence="4">Acyltransferase family protein</fullName>
    </submittedName>
</protein>
<dbReference type="Proteomes" id="UP001197114">
    <property type="component" value="Unassembled WGS sequence"/>
</dbReference>
<feature type="transmembrane region" description="Helical" evidence="2">
    <location>
        <begin position="147"/>
        <end position="167"/>
    </location>
</feature>
<evidence type="ECO:0000313" key="4">
    <source>
        <dbReference type="EMBL" id="MBW5420634.1"/>
    </source>
</evidence>
<dbReference type="InterPro" id="IPR050879">
    <property type="entry name" value="Acyltransferase_3"/>
</dbReference>
<feature type="domain" description="Acyltransferase 3" evidence="3">
    <location>
        <begin position="23"/>
        <end position="353"/>
    </location>
</feature>
<feature type="region of interest" description="Disordered" evidence="1">
    <location>
        <begin position="367"/>
        <end position="400"/>
    </location>
</feature>
<keyword evidence="4" id="KW-0808">Transferase</keyword>
<keyword evidence="4" id="KW-0012">Acyltransferase</keyword>
<sequence length="400" mass="43452">MSSGRPPKESSHRSRSLLPSLVGMRCASSAVVFILHIIQAGVFADLTLSESLNKYFGKIGFVSVGFFFLLSGFILTWSAREGDRPVSFWRRRLARIYPTHLLVCAAAVVLLAARDTSPAWGDTLPSLFLVQGWTSNETVFWGVNGPSWSLCAELLFYLAFPLLLRVIRKIPDRWLWLCAGSLVAAVFAVAFVARLVVSPDPEMPFINASWDQQWAVFNHPATRMLDFTLGIVMARILQAGLWIRIPLGAALLTLIPGYVCSLWLPGTFGLVAPTTIPLALIVTAAAAADLSGKRTVFQGRTMVRLGELAFSFYLTHTLVIIFGPIGRAERTWPLPQALGMIALTYALSLAVAWVVCHGFERPVARRLAKSRRPPAPSADSAGGAGPAGGPAVEPKADLKN</sequence>
<dbReference type="PANTHER" id="PTHR23028:SF53">
    <property type="entry name" value="ACYL_TRANSF_3 DOMAIN-CONTAINING PROTEIN"/>
    <property type="match status" value="1"/>
</dbReference>
<proteinExistence type="predicted"/>
<reference evidence="4 5" key="1">
    <citation type="submission" date="2019-11" db="EMBL/GenBank/DDBJ databases">
        <authorList>
            <person name="Ay H."/>
        </authorList>
    </citation>
    <scope>NUCLEOTIDE SEQUENCE [LARGE SCALE GENOMIC DNA]</scope>
    <source>
        <strain evidence="4 5">BG9H</strain>
    </source>
</reference>
<feature type="transmembrane region" description="Helical" evidence="2">
    <location>
        <begin position="55"/>
        <end position="75"/>
    </location>
</feature>
<dbReference type="EMBL" id="WMBF01000016">
    <property type="protein sequence ID" value="MBW5420634.1"/>
    <property type="molecule type" value="Genomic_DNA"/>
</dbReference>
<keyword evidence="5" id="KW-1185">Reference proteome</keyword>
<evidence type="ECO:0000256" key="1">
    <source>
        <dbReference type="SAM" id="MobiDB-lite"/>
    </source>
</evidence>
<name>A0ABS6YGU4_9ACTN</name>
<evidence type="ECO:0000256" key="2">
    <source>
        <dbReference type="SAM" id="Phobius"/>
    </source>
</evidence>
<dbReference type="Pfam" id="PF01757">
    <property type="entry name" value="Acyl_transf_3"/>
    <property type="match status" value="1"/>
</dbReference>
<dbReference type="GO" id="GO:0016746">
    <property type="term" value="F:acyltransferase activity"/>
    <property type="evidence" value="ECO:0007669"/>
    <property type="project" value="UniProtKB-KW"/>
</dbReference>
<feature type="transmembrane region" description="Helical" evidence="2">
    <location>
        <begin position="174"/>
        <end position="197"/>
    </location>
</feature>